<reference evidence="1 2" key="1">
    <citation type="submission" date="2020-05" db="EMBL/GenBank/DDBJ databases">
        <title>Complete genome of Clostridium estertheticum subspecies estertheticum, isolated from Vacuum packed lamb meat from New Zealand imported to Switzerland.</title>
        <authorList>
            <person name="Wambui J."/>
            <person name="Stevens M.J.A."/>
            <person name="Stephan R."/>
        </authorList>
    </citation>
    <scope>NUCLEOTIDE SEQUENCE [LARGE SCALE GENOMIC DNA]</scope>
    <source>
        <strain evidence="1 2">CEST001</strain>
    </source>
</reference>
<evidence type="ECO:0000313" key="1">
    <source>
        <dbReference type="EMBL" id="NNU74850.1"/>
    </source>
</evidence>
<accession>A0A7Y3WRF9</accession>
<sequence length="198" mass="23220">MSDMENNDKKHLKKIYKNFSDLVYVVATTELESFISKGEFTSFFNYRMKEMLSEIDEKSEILDAGVFFNTKGEITLIDAGVVGKFIENNYNLKMLEYYKNTFLNKIIRGVVNGSEKSKVDFILISYSILYDTLNELYKTISCKQVNKIIYINRYALEDYSKEDCTMVIVTLLILEDLCRYIGVDRHKMVNELKNKIYK</sequence>
<name>A0A7Y3WRF9_9CLOT</name>
<gene>
    <name evidence="1" type="ORF">HLQ16_02745</name>
</gene>
<dbReference type="AlphaFoldDB" id="A0A7Y3WRF9"/>
<evidence type="ECO:0000313" key="2">
    <source>
        <dbReference type="Proteomes" id="UP000531659"/>
    </source>
</evidence>
<dbReference type="RefSeq" id="WP_171295696.1">
    <property type="nucleotide sequence ID" value="NZ_CP087098.1"/>
</dbReference>
<proteinExistence type="predicted"/>
<protein>
    <submittedName>
        <fullName evidence="1">Uncharacterized protein</fullName>
    </submittedName>
</protein>
<organism evidence="1 2">
    <name type="scientific">Clostridium estertheticum</name>
    <dbReference type="NCBI Taxonomy" id="238834"/>
    <lineage>
        <taxon>Bacteria</taxon>
        <taxon>Bacillati</taxon>
        <taxon>Bacillota</taxon>
        <taxon>Clostridia</taxon>
        <taxon>Eubacteriales</taxon>
        <taxon>Clostridiaceae</taxon>
        <taxon>Clostridium</taxon>
    </lineage>
</organism>
<comment type="caution">
    <text evidence="1">The sequence shown here is derived from an EMBL/GenBank/DDBJ whole genome shotgun (WGS) entry which is preliminary data.</text>
</comment>
<dbReference type="Proteomes" id="UP000531659">
    <property type="component" value="Unassembled WGS sequence"/>
</dbReference>
<dbReference type="EMBL" id="JABEYB010000002">
    <property type="protein sequence ID" value="NNU74850.1"/>
    <property type="molecule type" value="Genomic_DNA"/>
</dbReference>